<feature type="compositionally biased region" description="Basic residues" evidence="1">
    <location>
        <begin position="670"/>
        <end position="686"/>
    </location>
</feature>
<comment type="caution">
    <text evidence="2">The sequence shown here is derived from an EMBL/GenBank/DDBJ whole genome shotgun (WGS) entry which is preliminary data.</text>
</comment>
<dbReference type="Proteomes" id="UP001165060">
    <property type="component" value="Unassembled WGS sequence"/>
</dbReference>
<feature type="non-terminal residue" evidence="2">
    <location>
        <position position="818"/>
    </location>
</feature>
<reference evidence="2 3" key="1">
    <citation type="journal article" date="2023" name="Commun. Biol.">
        <title>Genome analysis of Parmales, the sister group of diatoms, reveals the evolutionary specialization of diatoms from phago-mixotrophs to photoautotrophs.</title>
        <authorList>
            <person name="Ban H."/>
            <person name="Sato S."/>
            <person name="Yoshikawa S."/>
            <person name="Yamada K."/>
            <person name="Nakamura Y."/>
            <person name="Ichinomiya M."/>
            <person name="Sato N."/>
            <person name="Blanc-Mathieu R."/>
            <person name="Endo H."/>
            <person name="Kuwata A."/>
            <person name="Ogata H."/>
        </authorList>
    </citation>
    <scope>NUCLEOTIDE SEQUENCE [LARGE SCALE GENOMIC DNA]</scope>
</reference>
<evidence type="ECO:0000313" key="2">
    <source>
        <dbReference type="EMBL" id="GMI58670.1"/>
    </source>
</evidence>
<evidence type="ECO:0008006" key="4">
    <source>
        <dbReference type="Google" id="ProtNLM"/>
    </source>
</evidence>
<proteinExistence type="predicted"/>
<accession>A0ABQ6NEI3</accession>
<feature type="region of interest" description="Disordered" evidence="1">
    <location>
        <begin position="665"/>
        <end position="703"/>
    </location>
</feature>
<dbReference type="PANTHER" id="PTHR31973:SF187">
    <property type="entry name" value="MUTATOR TRANSPOSASE MUDRA PROTEIN"/>
    <property type="match status" value="1"/>
</dbReference>
<dbReference type="PANTHER" id="PTHR31973">
    <property type="entry name" value="POLYPROTEIN, PUTATIVE-RELATED"/>
    <property type="match status" value="1"/>
</dbReference>
<organism evidence="2 3">
    <name type="scientific">Tetraparma gracilis</name>
    <dbReference type="NCBI Taxonomy" id="2962635"/>
    <lineage>
        <taxon>Eukaryota</taxon>
        <taxon>Sar</taxon>
        <taxon>Stramenopiles</taxon>
        <taxon>Ochrophyta</taxon>
        <taxon>Bolidophyceae</taxon>
        <taxon>Parmales</taxon>
        <taxon>Triparmaceae</taxon>
        <taxon>Tetraparma</taxon>
    </lineage>
</organism>
<evidence type="ECO:0000313" key="3">
    <source>
        <dbReference type="Proteomes" id="UP001165060"/>
    </source>
</evidence>
<sequence length="818" mass="88388">MKVSVTLSTKEIMDLVQGSTNQRRRVIEARVGPIDTGTFVSLVNMTTQGPSAPALAAVDAAPAPAAAAAAAAPAAAAAAAPAAAAAAAPADDAADDDDNHLADSASNVAGQQAQEAMKAASVTLCSSAWSSRKEAVTAVRTNATRQGAKLQQLLYKWDPDGKKINVGGGAPPSWESLCHSVDTCSAPPSATTREVRASAGGLMATANYAMTGEGLGQHLQQKQLPTQKDTRWRAQRGARDEAAGNYDTAFEHLERYGKEYMRLNVGSHAWTTKDNDGNFESFFISFKPEADIMRKAGFSSFAIDGTHSRHTRYAGTYLVLTGKDAEHHVHILAILVCDSESSASYEEFAQALKKAGMGDLFESPGEEGKSAFQREGEPAGVFGDRDKGMGAFFKEFPDAFHLFCTWHLINNVFDPRAGKARRSPAIEKLIWGLQASESKEEFEKKLTGLAAESRNAADYLGNLPPEKWVAYAMAEAYGVFAHGVKTNQQVESQNGSISEARCHAPLQCIHLIVNIISQRMVRWTKAAKKMAETDGMLVPKMKELVYLQTSRLLEYSVDVVLIGRKATVRKGGRMDSENKIDITTEKAQPCLCGFMAAHNIGCRHFFAWRTKEPDWTNLSDYFEKDAPTYMLKASYVDAFSGDGAAVVPPDLGAIVGQEITIDDPPTYVLKPKREKDHKKNQKKRFQSKGGKAGDGAKPPKRQVASSIKDIDENGEEMFMGLEGVHPNSAATIASAASAKSASGRARRKDTRRAGVRCTYLRHIKEWPTADLTCVQCQRSVCIRCVRQNVKWAAGTSDICGEFPNCKASGQAAAAAHPV</sequence>
<keyword evidence="3" id="KW-1185">Reference proteome</keyword>
<evidence type="ECO:0000256" key="1">
    <source>
        <dbReference type="SAM" id="MobiDB-lite"/>
    </source>
</evidence>
<gene>
    <name evidence="2" type="ORF">TeGR_g12015</name>
</gene>
<protein>
    <recommendedName>
        <fullName evidence="4">MULE transposase domain-containing protein</fullName>
    </recommendedName>
</protein>
<name>A0ABQ6NEI3_9STRA</name>
<dbReference type="EMBL" id="BRYB01006482">
    <property type="protein sequence ID" value="GMI58670.1"/>
    <property type="molecule type" value="Genomic_DNA"/>
</dbReference>